<dbReference type="EMBL" id="CAKLCB010000258">
    <property type="protein sequence ID" value="CAH0518242.1"/>
    <property type="molecule type" value="Genomic_DNA"/>
</dbReference>
<dbReference type="Pfam" id="PF01487">
    <property type="entry name" value="DHquinase_I"/>
    <property type="match status" value="1"/>
</dbReference>
<dbReference type="InterPro" id="IPR006151">
    <property type="entry name" value="Shikm_DH/Glu-tRNA_Rdtase"/>
</dbReference>
<dbReference type="SUPFAM" id="SSF55205">
    <property type="entry name" value="EPT/RTPC-like"/>
    <property type="match status" value="1"/>
</dbReference>
<evidence type="ECO:0000256" key="8">
    <source>
        <dbReference type="ARBA" id="ARBA00022723"/>
    </source>
</evidence>
<evidence type="ECO:0000256" key="18">
    <source>
        <dbReference type="ARBA" id="ARBA00044633"/>
    </source>
</evidence>
<dbReference type="EC" id="2.5.1.19" evidence="19"/>
<dbReference type="Gene3D" id="1.20.1090.10">
    <property type="entry name" value="Dehydroquinate synthase-like - alpha domain"/>
    <property type="match status" value="1"/>
</dbReference>
<sequence length="1601" mass="174274">MHVFVTVGTTKFDALVAALDTDACLSALVERGFTSLRMQIGHGKRLPRASFPGLKLSFYRHDPQYKSDVAWADLVISHAGAGSIMDSLALKKKLIVVVNTMLMDNHQQELAEAMADQKYCLQTSVDGLQSVLERAGEASKCREMKAAIEDNVLFPNRCHRDTCIIAIGGGVVGDLAGYIASTYMRGVPFVQIPTSLLACVDSSIGGKTGIDVEAGKNLLGAFHMPQRVYIDLNVLQTLPKRELINGMSEVIKSGAIFHAELFQLLETSAEIILALSDMDIVHRVVALTVQVKATVVTVDTKEMGLRAILNFGHSIGHGIEALLQPEYLHGECVSIGCIKEAEIARGMGICTSATVGRLRRCFTAYGLPVRVPDHVATHDVLVKMEVDKKNSQGVKKIVLLEKIGKVLANPYARAVKDHQIELVLEKQIRMVPGSKANGTIRVPGSKSISNRVLLMAALGKGPCRITGLLHSDDTQVMMNALQKVGAKFFWEDNGAVLVVEGTAGKFATVASGEEIYLSNAGTAARFLTSAMTLVPSEGNGTVVVTGNHRMKERPIASLVDALRGNGCEISYLESEGCPPLAIRGTGIRGGTVRLAAKVSSQYVSSVLISAPYAKEPLVLELEEDEPTSLPYILMTTQLMKQFGILVETLAPNRYRVPCGTYENPKEVSVEVDASSATYPLAFAAITGGQVTVEALGDSSLQGDAAFHTLLRSMGCTTTQDATSTTVTGPQDGSPLKAVEINMEIMTDAFMTAVALAAVAQGTTKITGIANQRVKECNRIEVVVTELRKIGVECGELPDGIWIKGTAGTTGHLKKASIACHNDHRIAMSFAVLGSVVDNVIITDKECTDKTYPEFWDHVQMHLGLQVAPVVEKMTGNSDVNTTIPGVFVIGMRGAGKSSVAKAASTALKLNLLDTDKMLEKELGETIANFVARHNHTWEAFREKQNDLLLRLIANPPPATIISCGGGVVESPEIVNALEKYPYVVHVHRDIKDVLSYLDSSEESHRPSLGNSHANVWARREPLYQRSSSFEFVVNAGDMDYPRINRDFVRFLSVVTPGLHTSFDYRSICRLDTFFLTLTFPDVNDARPTINDITKGVDALELRVDLLKFPEDTKFVAAQVALLRSLSTLPIIFTVRSKGQGGAFPDGEEHEQKMFELLQLGVRLGCEFVDMETCWSSKARENLMAHRHRSAVISSFHAVQKPTSEAEIKAIFRECYSQGKVQIVKVVIKAYSPQNALMVDRIAKDFANAWQQQMPIISLCTTDAGKLTRVLNRTLTPVTHPLLPAAAVPGQLSVKEIMTLRKQLGLLPVRKFFLFGSPIQNSPSPAMHNAGFKSASLNSLFTYGLHNTTNALEIVKRMRASNTSFGGGSVTIPLKVDIMEHLNEVSPAAQAIGAVNTIVREDRSGSPYWKGDNTDWLGILRPISKRLAIANVRKPIHELTALVVGAGGTSMAALYAMRQLGVGKLFVFNRTLEKAQTVAMRFDAEALSELTMERLARVDIVVGTIPAHANFQLPDYLLAPRSDGSKLVVLDAAYMPPITPMLAHAHAAGGALCIQGYEMLYEQGIEQFYRWHKATQVWTVDEEAIKKACRQHVPVDQRLSQA</sequence>
<comment type="catalytic activity">
    <reaction evidence="19">
        <text>shikimate + ATP = 3-phosphoshikimate + ADP + H(+)</text>
        <dbReference type="Rhea" id="RHEA:13121"/>
        <dbReference type="ChEBI" id="CHEBI:15378"/>
        <dbReference type="ChEBI" id="CHEBI:30616"/>
        <dbReference type="ChEBI" id="CHEBI:36208"/>
        <dbReference type="ChEBI" id="CHEBI:145989"/>
        <dbReference type="ChEBI" id="CHEBI:456216"/>
        <dbReference type="EC" id="2.7.1.71"/>
    </reaction>
</comment>
<dbReference type="SUPFAM" id="SSF53223">
    <property type="entry name" value="Aminoacid dehydrogenase-like, N-terminal domain"/>
    <property type="match status" value="1"/>
</dbReference>
<evidence type="ECO:0000259" key="23">
    <source>
        <dbReference type="Pfam" id="PF08501"/>
    </source>
</evidence>
<dbReference type="Pfam" id="PF08501">
    <property type="entry name" value="Shikimate_dh_N"/>
    <property type="match status" value="1"/>
</dbReference>
<comment type="subunit">
    <text evidence="19">Homodimer.</text>
</comment>
<name>A0ABN8CZ66_9STRA</name>
<dbReference type="NCBIfam" id="TIGR01357">
    <property type="entry name" value="aroB"/>
    <property type="match status" value="1"/>
</dbReference>
<keyword evidence="8 19" id="KW-0479">Metal-binding</keyword>
<dbReference type="Gene3D" id="3.40.50.300">
    <property type="entry name" value="P-loop containing nucleotide triphosphate hydrolases"/>
    <property type="match status" value="1"/>
</dbReference>
<dbReference type="InterPro" id="IPR046346">
    <property type="entry name" value="Aminoacid_DH-like_N_sf"/>
</dbReference>
<evidence type="ECO:0000256" key="11">
    <source>
        <dbReference type="ARBA" id="ARBA00022833"/>
    </source>
</evidence>
<dbReference type="HAMAP" id="MF_00210">
    <property type="entry name" value="EPSP_synth"/>
    <property type="match status" value="1"/>
</dbReference>
<keyword evidence="16 19" id="KW-0456">Lyase</keyword>
<dbReference type="NCBIfam" id="TIGR01093">
    <property type="entry name" value="aroD"/>
    <property type="match status" value="1"/>
</dbReference>
<accession>A0ABN8CZ66</accession>
<dbReference type="Pfam" id="PF24621">
    <property type="entry name" value="DHQS_C"/>
    <property type="match status" value="1"/>
</dbReference>
<dbReference type="HAMAP" id="MF_03143">
    <property type="entry name" value="Pentafunct_AroM"/>
    <property type="match status" value="1"/>
</dbReference>
<dbReference type="EC" id="4.2.1.10" evidence="19"/>
<dbReference type="Pfam" id="PF00275">
    <property type="entry name" value="EPSP_synthase"/>
    <property type="match status" value="1"/>
</dbReference>
<comment type="similarity">
    <text evidence="4">Belongs to the EPSP synthase family.</text>
</comment>
<dbReference type="InterPro" id="IPR001381">
    <property type="entry name" value="DHquinase_I"/>
</dbReference>
<comment type="similarity">
    <text evidence="19">In the 2nd section; belongs to the EPSP synthase family.</text>
</comment>
<dbReference type="InterPro" id="IPR056179">
    <property type="entry name" value="DHQS_C"/>
</dbReference>
<evidence type="ECO:0000256" key="6">
    <source>
        <dbReference type="ARBA" id="ARBA00022605"/>
    </source>
</evidence>
<comment type="catalytic activity">
    <reaction evidence="19">
        <text>shikimate + NADP(+) = 3-dehydroshikimate + NADPH + H(+)</text>
        <dbReference type="Rhea" id="RHEA:17737"/>
        <dbReference type="ChEBI" id="CHEBI:15378"/>
        <dbReference type="ChEBI" id="CHEBI:16630"/>
        <dbReference type="ChEBI" id="CHEBI:36208"/>
        <dbReference type="ChEBI" id="CHEBI:57783"/>
        <dbReference type="ChEBI" id="CHEBI:58349"/>
        <dbReference type="EC" id="1.1.1.25"/>
    </reaction>
</comment>
<evidence type="ECO:0000259" key="20">
    <source>
        <dbReference type="Pfam" id="PF00275"/>
    </source>
</evidence>
<dbReference type="Gene3D" id="3.40.50.1970">
    <property type="match status" value="1"/>
</dbReference>
<dbReference type="InterPro" id="IPR023193">
    <property type="entry name" value="EPSP_synthase_CS"/>
</dbReference>
<evidence type="ECO:0000256" key="9">
    <source>
        <dbReference type="ARBA" id="ARBA00022741"/>
    </source>
</evidence>
<evidence type="ECO:0000256" key="19">
    <source>
        <dbReference type="PIRNR" id="PIRNR000514"/>
    </source>
</evidence>
<dbReference type="Pfam" id="PF01202">
    <property type="entry name" value="SKI"/>
    <property type="match status" value="1"/>
</dbReference>
<dbReference type="PANTHER" id="PTHR21090:SF5">
    <property type="entry name" value="PENTAFUNCTIONAL AROM POLYPEPTIDE"/>
    <property type="match status" value="1"/>
</dbReference>
<dbReference type="Gene3D" id="3.40.50.720">
    <property type="entry name" value="NAD(P)-binding Rossmann-like Domain"/>
    <property type="match status" value="1"/>
</dbReference>
<evidence type="ECO:0000313" key="26">
    <source>
        <dbReference type="Proteomes" id="UP001158986"/>
    </source>
</evidence>
<dbReference type="Pfam" id="PF01488">
    <property type="entry name" value="Shikimate_DH"/>
    <property type="match status" value="1"/>
</dbReference>
<evidence type="ECO:0000256" key="13">
    <source>
        <dbReference type="ARBA" id="ARBA00022857"/>
    </source>
</evidence>
<comment type="subcellular location">
    <subcellularLocation>
        <location evidence="19">Cytoplasm</location>
    </subcellularLocation>
</comment>
<keyword evidence="11 19" id="KW-0862">Zinc</keyword>
<evidence type="ECO:0000259" key="24">
    <source>
        <dbReference type="Pfam" id="PF24621"/>
    </source>
</evidence>
<comment type="function">
    <text evidence="19">The AROM polypeptide catalyzes 5 consecutive enzymatic reactions in prechorismate polyaromatic amino acid biosynthesis.</text>
</comment>
<keyword evidence="15 19" id="KW-0057">Aromatic amino acid biosynthesis</keyword>
<keyword evidence="10 19" id="KW-0418">Kinase</keyword>
<evidence type="ECO:0000259" key="22">
    <source>
        <dbReference type="Pfam" id="PF01761"/>
    </source>
</evidence>
<comment type="pathway">
    <text evidence="19">Metabolic intermediate biosynthesis; chorismate biosynthesis; chorismate from D-erythrose 4-phosphate and phosphoenolpyruvate: step 5/7.</text>
</comment>
<feature type="domain" description="Shikimate dehydrogenase substrate binding N-terminal" evidence="23">
    <location>
        <begin position="1313"/>
        <end position="1397"/>
    </location>
</feature>
<keyword evidence="14 19" id="KW-0560">Oxidoreductase</keyword>
<dbReference type="InterPro" id="IPR036968">
    <property type="entry name" value="Enolpyruvate_Tfrase_sf"/>
</dbReference>
<dbReference type="SUPFAM" id="SSF51569">
    <property type="entry name" value="Aldolase"/>
    <property type="match status" value="1"/>
</dbReference>
<dbReference type="EC" id="2.7.1.71" evidence="19"/>
<dbReference type="CDD" id="cd00464">
    <property type="entry name" value="SK"/>
    <property type="match status" value="1"/>
</dbReference>
<comment type="similarity">
    <text evidence="3">In the N-terminal section; belongs to the shikimate kinase family.</text>
</comment>
<comment type="pathway">
    <text evidence="19">Metabolic intermediate biosynthesis; chorismate biosynthesis; chorismate from D-erythrose 4-phosphate and phosphoenolpyruvate: step 4/7.</text>
</comment>
<gene>
    <name evidence="25" type="ORF">PBS001_LOCUS4818</name>
</gene>
<dbReference type="InterPro" id="IPR013785">
    <property type="entry name" value="Aldolase_TIM"/>
</dbReference>
<comment type="similarity">
    <text evidence="19">In the C-terminal section; belongs to the shikimate dehydrogenase family.</text>
</comment>
<dbReference type="Pfam" id="PF01761">
    <property type="entry name" value="DHQ_synthase"/>
    <property type="match status" value="1"/>
</dbReference>
<keyword evidence="6 19" id="KW-0028">Amino-acid biosynthesis</keyword>
<keyword evidence="9" id="KW-0547">Nucleotide-binding</keyword>
<keyword evidence="5 19" id="KW-0963">Cytoplasm</keyword>
<comment type="similarity">
    <text evidence="19">In the 4th section; belongs to the type-I 3-dehydroquinase family.</text>
</comment>
<dbReference type="InterPro" id="IPR001986">
    <property type="entry name" value="Enolpyruvate_Tfrase_dom"/>
</dbReference>
<comment type="catalytic activity">
    <reaction evidence="19">
        <text>3-dehydroquinate = 3-dehydroshikimate + H2O</text>
        <dbReference type="Rhea" id="RHEA:21096"/>
        <dbReference type="ChEBI" id="CHEBI:15377"/>
        <dbReference type="ChEBI" id="CHEBI:16630"/>
        <dbReference type="ChEBI" id="CHEBI:32364"/>
        <dbReference type="EC" id="4.2.1.10"/>
    </reaction>
</comment>
<evidence type="ECO:0000256" key="14">
    <source>
        <dbReference type="ARBA" id="ARBA00023002"/>
    </source>
</evidence>
<dbReference type="InterPro" id="IPR013708">
    <property type="entry name" value="Shikimate_DH-bd_N"/>
</dbReference>
<dbReference type="InterPro" id="IPR006264">
    <property type="entry name" value="EPSP_synthase"/>
</dbReference>
<comment type="similarity">
    <text evidence="19">In the 3rd section; belongs to the shikimate kinase family.</text>
</comment>
<evidence type="ECO:0000256" key="16">
    <source>
        <dbReference type="ARBA" id="ARBA00023239"/>
    </source>
</evidence>
<evidence type="ECO:0000256" key="15">
    <source>
        <dbReference type="ARBA" id="ARBA00023141"/>
    </source>
</evidence>
<keyword evidence="26" id="KW-1185">Reference proteome</keyword>
<keyword evidence="12" id="KW-0067">ATP-binding</keyword>
<dbReference type="Gene3D" id="3.65.10.10">
    <property type="entry name" value="Enolpyruvate transferase domain"/>
    <property type="match status" value="2"/>
</dbReference>
<comment type="catalytic activity">
    <reaction evidence="18">
        <text>3-phosphoshikimate + phosphoenolpyruvate = 5-O-(1-carboxyvinyl)-3-phosphoshikimate + phosphate</text>
        <dbReference type="Rhea" id="RHEA:21256"/>
        <dbReference type="ChEBI" id="CHEBI:43474"/>
        <dbReference type="ChEBI" id="CHEBI:57701"/>
        <dbReference type="ChEBI" id="CHEBI:58702"/>
        <dbReference type="ChEBI" id="CHEBI:145989"/>
        <dbReference type="EC" id="2.5.1.19"/>
    </reaction>
    <physiologicalReaction direction="left-to-right" evidence="18">
        <dbReference type="Rhea" id="RHEA:21257"/>
    </physiologicalReaction>
</comment>
<dbReference type="InterPro" id="IPR013792">
    <property type="entry name" value="RNA3'P_cycl/enolpyr_Trfase_a/b"/>
</dbReference>
<proteinExistence type="inferred from homology"/>
<feature type="domain" description="3-dehydroquinate synthase N-terminal" evidence="22">
    <location>
        <begin position="134"/>
        <end position="244"/>
    </location>
</feature>
<dbReference type="InterPro" id="IPR027417">
    <property type="entry name" value="P-loop_NTPase"/>
</dbReference>
<evidence type="ECO:0000256" key="17">
    <source>
        <dbReference type="ARBA" id="ARBA00023268"/>
    </source>
</evidence>
<dbReference type="SUPFAM" id="SSF51735">
    <property type="entry name" value="NAD(P)-binding Rossmann-fold domains"/>
    <property type="match status" value="1"/>
</dbReference>
<evidence type="ECO:0000256" key="7">
    <source>
        <dbReference type="ARBA" id="ARBA00022679"/>
    </source>
</evidence>
<dbReference type="PROSITE" id="PS00885">
    <property type="entry name" value="EPSP_SYNTHASE_2"/>
    <property type="match status" value="1"/>
</dbReference>
<feature type="domain" description="3-dehydroquinate synthase C-terminal" evidence="24">
    <location>
        <begin position="246"/>
        <end position="390"/>
    </location>
</feature>
<evidence type="ECO:0000256" key="4">
    <source>
        <dbReference type="ARBA" id="ARBA00009948"/>
    </source>
</evidence>
<dbReference type="CDD" id="cd01556">
    <property type="entry name" value="EPSP_synthase"/>
    <property type="match status" value="1"/>
</dbReference>
<dbReference type="PIRSF" id="PIRSF000514">
    <property type="entry name" value="Pentafunct_AroM"/>
    <property type="match status" value="1"/>
</dbReference>
<dbReference type="InterPro" id="IPR036291">
    <property type="entry name" value="NAD(P)-bd_dom_sf"/>
</dbReference>
<dbReference type="Gene3D" id="3.20.20.70">
    <property type="entry name" value="Aldolase class I"/>
    <property type="match status" value="1"/>
</dbReference>
<dbReference type="Proteomes" id="UP001158986">
    <property type="component" value="Unassembled WGS sequence"/>
</dbReference>
<keyword evidence="13" id="KW-0521">NADP</keyword>
<evidence type="ECO:0000259" key="21">
    <source>
        <dbReference type="Pfam" id="PF01488"/>
    </source>
</evidence>
<comment type="pathway">
    <text evidence="19">Metabolic intermediate biosynthesis; chorismate biosynthesis; chorismate from D-erythrose 4-phosphate and phosphoenolpyruvate: step 3/7.</text>
</comment>
<comment type="catalytic activity">
    <reaction evidence="19">
        <text>7-phospho-2-dehydro-3-deoxy-D-arabino-heptonate = 3-dehydroquinate + phosphate</text>
        <dbReference type="Rhea" id="RHEA:21968"/>
        <dbReference type="ChEBI" id="CHEBI:32364"/>
        <dbReference type="ChEBI" id="CHEBI:43474"/>
        <dbReference type="ChEBI" id="CHEBI:58394"/>
        <dbReference type="EC" id="4.2.3.4"/>
    </reaction>
</comment>
<evidence type="ECO:0000256" key="1">
    <source>
        <dbReference type="ARBA" id="ARBA00004811"/>
    </source>
</evidence>
<comment type="caution">
    <text evidence="25">The sequence shown here is derived from an EMBL/GenBank/DDBJ whole genome shotgun (WGS) entry which is preliminary data.</text>
</comment>
<dbReference type="PRINTS" id="PR01100">
    <property type="entry name" value="SHIKIMTKNASE"/>
</dbReference>
<keyword evidence="17" id="KW-0511">Multifunctional enzyme</keyword>
<reference evidence="25 26" key="1">
    <citation type="submission" date="2021-11" db="EMBL/GenBank/DDBJ databases">
        <authorList>
            <person name="Islam A."/>
            <person name="Islam S."/>
            <person name="Flora M.S."/>
            <person name="Rahman M."/>
            <person name="Ziaur R.M."/>
            <person name="Epstein J.H."/>
            <person name="Hassan M."/>
            <person name="Klassen M."/>
            <person name="Woodard K."/>
            <person name="Webb A."/>
            <person name="Webby R.J."/>
            <person name="El Zowalaty M.E."/>
        </authorList>
    </citation>
    <scope>NUCLEOTIDE SEQUENCE [LARGE SCALE GENOMIC DNA]</scope>
    <source>
        <strain evidence="25">Pbs1</strain>
    </source>
</reference>
<evidence type="ECO:0000313" key="25">
    <source>
        <dbReference type="EMBL" id="CAH0518242.1"/>
    </source>
</evidence>
<evidence type="ECO:0000256" key="10">
    <source>
        <dbReference type="ARBA" id="ARBA00022777"/>
    </source>
</evidence>
<dbReference type="CDD" id="cd08195">
    <property type="entry name" value="DHQS"/>
    <property type="match status" value="1"/>
</dbReference>
<dbReference type="InterPro" id="IPR030960">
    <property type="entry name" value="DHQS/DOIS_N"/>
</dbReference>
<dbReference type="NCBIfam" id="TIGR01356">
    <property type="entry name" value="aroA"/>
    <property type="match status" value="1"/>
</dbReference>
<feature type="domain" description="Enolpyruvate transferase" evidence="20">
    <location>
        <begin position="433"/>
        <end position="857"/>
    </location>
</feature>
<dbReference type="SUPFAM" id="SSF52540">
    <property type="entry name" value="P-loop containing nucleoside triphosphate hydrolases"/>
    <property type="match status" value="1"/>
</dbReference>
<dbReference type="PANTHER" id="PTHR21090">
    <property type="entry name" value="AROM/DEHYDROQUINATE SYNTHASE"/>
    <property type="match status" value="1"/>
</dbReference>
<evidence type="ECO:0000256" key="12">
    <source>
        <dbReference type="ARBA" id="ARBA00022840"/>
    </source>
</evidence>
<organism evidence="25 26">
    <name type="scientific">Peronospora belbahrii</name>
    <dbReference type="NCBI Taxonomy" id="622444"/>
    <lineage>
        <taxon>Eukaryota</taxon>
        <taxon>Sar</taxon>
        <taxon>Stramenopiles</taxon>
        <taxon>Oomycota</taxon>
        <taxon>Peronosporomycetes</taxon>
        <taxon>Peronosporales</taxon>
        <taxon>Peronosporaceae</taxon>
        <taxon>Peronospora</taxon>
    </lineage>
</organism>
<dbReference type="HAMAP" id="MF_00109">
    <property type="entry name" value="Shikimate_kinase"/>
    <property type="match status" value="1"/>
</dbReference>
<comment type="similarity">
    <text evidence="19">In the N-terminal section; belongs to the dehydroquinate synthase family.</text>
</comment>
<dbReference type="Gene3D" id="3.40.50.10860">
    <property type="entry name" value="Leucine Dehydrogenase, chain A, domain 1"/>
    <property type="match status" value="1"/>
</dbReference>
<comment type="pathway">
    <text evidence="1 19">Metabolic intermediate biosynthesis; chorismate biosynthesis; chorismate from D-erythrose 4-phosphate and phosphoenolpyruvate: step 6/7.</text>
</comment>
<evidence type="ECO:0000256" key="3">
    <source>
        <dbReference type="ARBA" id="ARBA00009349"/>
    </source>
</evidence>
<protein>
    <recommendedName>
        <fullName evidence="19">Pentafunctional AROM polypeptide</fullName>
    </recommendedName>
    <domain>
        <recommendedName>
            <fullName evidence="19">3-dehydroquinate synthase</fullName>
            <shortName evidence="19">DHQS</shortName>
            <ecNumber evidence="19">4.2.3.4</ecNumber>
        </recommendedName>
    </domain>
    <domain>
        <recommendedName>
            <fullName evidence="19">3-phosphoshikimate 1-carboxyvinyltransferase</fullName>
            <ecNumber evidence="19">2.5.1.19</ecNumber>
        </recommendedName>
    </domain>
    <domain>
        <recommendedName>
            <fullName evidence="19">Shikimate kinase</fullName>
            <shortName evidence="19">SK</shortName>
            <ecNumber evidence="19">2.7.1.71</ecNumber>
        </recommendedName>
    </domain>
    <domain>
        <recommendedName>
            <fullName evidence="19">3-dehydroquinate dehydratase</fullName>
            <shortName evidence="19">3-dehydroquinase</shortName>
            <ecNumber evidence="19">4.2.1.10</ecNumber>
        </recommendedName>
    </domain>
    <domain>
        <recommendedName>
            <fullName evidence="19">Shikimate dehydrogenase</fullName>
            <ecNumber evidence="19">1.1.1.25</ecNumber>
        </recommendedName>
    </domain>
</protein>
<dbReference type="InterPro" id="IPR031322">
    <property type="entry name" value="Shikimate/glucono_kinase"/>
</dbReference>
<evidence type="ECO:0000256" key="2">
    <source>
        <dbReference type="ARBA" id="ARBA00006477"/>
    </source>
</evidence>
<dbReference type="EC" id="1.1.1.25" evidence="19"/>
<comment type="pathway">
    <text evidence="19">Metabolic intermediate biosynthesis; chorismate biosynthesis; chorismate from D-erythrose 4-phosphate and phosphoenolpyruvate: step 2/7.</text>
</comment>
<keyword evidence="7 19" id="KW-0808">Transferase</keyword>
<dbReference type="SUPFAM" id="SSF56796">
    <property type="entry name" value="Dehydroquinate synthase-like"/>
    <property type="match status" value="1"/>
</dbReference>
<dbReference type="InterPro" id="IPR008289">
    <property type="entry name" value="Pentafunct_AroM"/>
</dbReference>
<dbReference type="InterPro" id="IPR016037">
    <property type="entry name" value="DHQ_synth_AroB"/>
</dbReference>
<evidence type="ECO:0000256" key="5">
    <source>
        <dbReference type="ARBA" id="ARBA00022490"/>
    </source>
</evidence>
<dbReference type="CDD" id="cd00502">
    <property type="entry name" value="DHQase_I"/>
    <property type="match status" value="1"/>
</dbReference>
<dbReference type="InterPro" id="IPR000623">
    <property type="entry name" value="Shikimate_kinase/TSH1"/>
</dbReference>
<feature type="domain" description="Quinate/shikimate 5-dehydrogenase/glutamyl-tRNA reductase" evidence="21">
    <location>
        <begin position="1435"/>
        <end position="1507"/>
    </location>
</feature>
<comment type="cofactor">
    <cofactor evidence="19">
        <name>Zn(2+)</name>
        <dbReference type="ChEBI" id="CHEBI:29105"/>
    </cofactor>
    <text evidence="19">Binds 2 Zn(2+) ions per subunit.</text>
</comment>
<comment type="similarity">
    <text evidence="2">In the 2nd section; belongs to the type-I 3-dehydroquinase family.</text>
</comment>
<dbReference type="CDD" id="cd01065">
    <property type="entry name" value="NAD_bind_Shikimate_DH"/>
    <property type="match status" value="1"/>
</dbReference>
<dbReference type="EC" id="4.2.3.4" evidence="19"/>